<name>A0AAJ2P681_9BACT</name>
<dbReference type="Proteomes" id="UP001286563">
    <property type="component" value="Unassembled WGS sequence"/>
</dbReference>
<evidence type="ECO:0000313" key="1">
    <source>
        <dbReference type="EMBL" id="MDW2852732.1"/>
    </source>
</evidence>
<evidence type="ECO:0000313" key="6">
    <source>
        <dbReference type="EMBL" id="MDW2908650.1"/>
    </source>
</evidence>
<dbReference type="AlphaFoldDB" id="A0AAJ2P681"/>
<dbReference type="SUPFAM" id="SSF55008">
    <property type="entry name" value="HMA, heavy metal-associated domain"/>
    <property type="match status" value="1"/>
</dbReference>
<dbReference type="EMBL" id="JAWPFE010000016">
    <property type="protein sequence ID" value="MDW2892886.1"/>
    <property type="molecule type" value="Genomic_DNA"/>
</dbReference>
<dbReference type="EMBL" id="JAWPET010000012">
    <property type="protein sequence ID" value="MDW2852732.1"/>
    <property type="molecule type" value="Genomic_DNA"/>
</dbReference>
<evidence type="ECO:0000313" key="7">
    <source>
        <dbReference type="Proteomes" id="UP001275471"/>
    </source>
</evidence>
<sequence length="71" mass="8234">MKTTRYFSIDIKCASCKVVFEKLFENLEDFQWSANISAKVLKIIADEEKYPDEFISEKLTSVGYASEKIDE</sequence>
<protein>
    <recommendedName>
        <fullName evidence="9">HMA domain-containing protein</fullName>
    </recommendedName>
</protein>
<dbReference type="Proteomes" id="UP001276398">
    <property type="component" value="Unassembled WGS sequence"/>
</dbReference>
<dbReference type="EMBL" id="JAWPFH010000014">
    <property type="protein sequence ID" value="MDW2906595.1"/>
    <property type="molecule type" value="Genomic_DNA"/>
</dbReference>
<organism evidence="4 8">
    <name type="scientific">Mesomycoplasma ovipneumoniae</name>
    <dbReference type="NCBI Taxonomy" id="29562"/>
    <lineage>
        <taxon>Bacteria</taxon>
        <taxon>Bacillati</taxon>
        <taxon>Mycoplasmatota</taxon>
        <taxon>Mycoplasmoidales</taxon>
        <taxon>Metamycoplasmataceae</taxon>
        <taxon>Mesomycoplasma</taxon>
    </lineage>
</organism>
<evidence type="ECO:0000313" key="8">
    <source>
        <dbReference type="Proteomes" id="UP001276398"/>
    </source>
</evidence>
<comment type="caution">
    <text evidence="4">The sequence shown here is derived from an EMBL/GenBank/DDBJ whole genome shotgun (WGS) entry which is preliminary data.</text>
</comment>
<evidence type="ECO:0008006" key="9">
    <source>
        <dbReference type="Google" id="ProtNLM"/>
    </source>
</evidence>
<dbReference type="EMBL" id="JAWPFF010000015">
    <property type="protein sequence ID" value="MDW2908650.1"/>
    <property type="molecule type" value="Genomic_DNA"/>
</dbReference>
<dbReference type="Proteomes" id="UP001281777">
    <property type="component" value="Unassembled WGS sequence"/>
</dbReference>
<dbReference type="InterPro" id="IPR036163">
    <property type="entry name" value="HMA_dom_sf"/>
</dbReference>
<reference evidence="4 7" key="1">
    <citation type="submission" date="2023-10" db="EMBL/GenBank/DDBJ databases">
        <title>Genome sequences of Mycoplasma ovipneumoniae isolated from goats.</title>
        <authorList>
            <person name="Spergser J."/>
        </authorList>
    </citation>
    <scope>NUCLEOTIDE SEQUENCE</scope>
    <source>
        <strain evidence="3">168</strain>
        <strain evidence="6 7">1N</strain>
        <strain evidence="1">2167_2</strain>
        <strain evidence="4">279</strain>
        <strain evidence="2">5N</strain>
        <strain evidence="5">GL19</strain>
    </source>
</reference>
<dbReference type="EMBL" id="JAWPFC010000001">
    <property type="protein sequence ID" value="MDW2893161.1"/>
    <property type="molecule type" value="Genomic_DNA"/>
</dbReference>
<evidence type="ECO:0000313" key="2">
    <source>
        <dbReference type="EMBL" id="MDW2892886.1"/>
    </source>
</evidence>
<dbReference type="Proteomes" id="UP001282363">
    <property type="component" value="Unassembled WGS sequence"/>
</dbReference>
<evidence type="ECO:0000313" key="4">
    <source>
        <dbReference type="EMBL" id="MDW2897746.1"/>
    </source>
</evidence>
<dbReference type="EMBL" id="JAWPEX010000001">
    <property type="protein sequence ID" value="MDW2897746.1"/>
    <property type="molecule type" value="Genomic_DNA"/>
</dbReference>
<gene>
    <name evidence="3" type="ORF">R7U35_00365</name>
    <name evidence="5" type="ORF">R7U65_03145</name>
    <name evidence="1" type="ORF">R7V46_02285</name>
    <name evidence="6" type="ORF">R7V75_02840</name>
    <name evidence="4" type="ORF">R7V77_00210</name>
    <name evidence="2" type="ORF">R7W54_02770</name>
</gene>
<dbReference type="Proteomes" id="UP001281096">
    <property type="component" value="Unassembled WGS sequence"/>
</dbReference>
<dbReference type="Proteomes" id="UP001275471">
    <property type="component" value="Unassembled WGS sequence"/>
</dbReference>
<accession>A0AAJ2P681</accession>
<evidence type="ECO:0000313" key="5">
    <source>
        <dbReference type="EMBL" id="MDW2906595.1"/>
    </source>
</evidence>
<evidence type="ECO:0000313" key="3">
    <source>
        <dbReference type="EMBL" id="MDW2893161.1"/>
    </source>
</evidence>
<dbReference type="GO" id="GO:0046872">
    <property type="term" value="F:metal ion binding"/>
    <property type="evidence" value="ECO:0007669"/>
    <property type="project" value="InterPro"/>
</dbReference>
<keyword evidence="7" id="KW-1185">Reference proteome</keyword>
<proteinExistence type="predicted"/>
<dbReference type="RefSeq" id="WP_010321075.1">
    <property type="nucleotide sequence ID" value="NZ_CP079199.1"/>
</dbReference>